<protein>
    <submittedName>
        <fullName evidence="2">Uncharacterized protein</fullName>
    </submittedName>
</protein>
<dbReference type="Proteomes" id="UP000706124">
    <property type="component" value="Unassembled WGS sequence"/>
</dbReference>
<comment type="caution">
    <text evidence="2">The sequence shown here is derived from an EMBL/GenBank/DDBJ whole genome shotgun (WGS) entry which is preliminary data.</text>
</comment>
<gene>
    <name evidence="2" type="ORF">E4U60_007242</name>
</gene>
<name>A0A9P7M564_9HYPO</name>
<evidence type="ECO:0000256" key="1">
    <source>
        <dbReference type="SAM" id="MobiDB-lite"/>
    </source>
</evidence>
<dbReference type="AlphaFoldDB" id="A0A9P7M564"/>
<evidence type="ECO:0000313" key="3">
    <source>
        <dbReference type="Proteomes" id="UP000706124"/>
    </source>
</evidence>
<feature type="compositionally biased region" description="Polar residues" evidence="1">
    <location>
        <begin position="194"/>
        <end position="206"/>
    </location>
</feature>
<organism evidence="2 3">
    <name type="scientific">Claviceps pazoutovae</name>
    <dbReference type="NCBI Taxonomy" id="1649127"/>
    <lineage>
        <taxon>Eukaryota</taxon>
        <taxon>Fungi</taxon>
        <taxon>Dikarya</taxon>
        <taxon>Ascomycota</taxon>
        <taxon>Pezizomycotina</taxon>
        <taxon>Sordariomycetes</taxon>
        <taxon>Hypocreomycetidae</taxon>
        <taxon>Hypocreales</taxon>
        <taxon>Clavicipitaceae</taxon>
        <taxon>Claviceps</taxon>
    </lineage>
</organism>
<keyword evidence="3" id="KW-1185">Reference proteome</keyword>
<sequence>MARAHRLDTPELDELCRHRTIPTHSYAEAVAVFKHQEAEQRALELRNLIRTMTTADPNISTLEACSEKGTNTTVMARTGFFENTVVFTPFFPPGFDFLLFPEKPVLATTVVFVPFSEPASSVNIFGSAVVVVRMRLRSSSGEESRRSPDQRSHRTPTEHQGRQCALPPTLSSRETAGVCKSEVSEGTSECGESDSGSTKEAPSVASSGEGVNIRSQGLSDSTGEEYKVIEDNMETKPFLLPVICNDTAFCTAQVDNVVTALRR</sequence>
<evidence type="ECO:0000313" key="2">
    <source>
        <dbReference type="EMBL" id="KAG5929878.1"/>
    </source>
</evidence>
<proteinExistence type="predicted"/>
<dbReference type="EMBL" id="SRPO01000795">
    <property type="protein sequence ID" value="KAG5929878.1"/>
    <property type="molecule type" value="Genomic_DNA"/>
</dbReference>
<reference evidence="2 3" key="1">
    <citation type="journal article" date="2020" name="bioRxiv">
        <title>Whole genome comparisons of ergot fungi reveals the divergence and evolution of species within the genus Claviceps are the result of varying mechanisms driving genome evolution and host range expansion.</title>
        <authorList>
            <person name="Wyka S.A."/>
            <person name="Mondo S.J."/>
            <person name="Liu M."/>
            <person name="Dettman J."/>
            <person name="Nalam V."/>
            <person name="Broders K.D."/>
        </authorList>
    </citation>
    <scope>NUCLEOTIDE SEQUENCE [LARGE SCALE GENOMIC DNA]</scope>
    <source>
        <strain evidence="2 3">CCC 1485</strain>
    </source>
</reference>
<accession>A0A9P7M564</accession>
<feature type="region of interest" description="Disordered" evidence="1">
    <location>
        <begin position="137"/>
        <end position="223"/>
    </location>
</feature>
<feature type="compositionally biased region" description="Basic and acidic residues" evidence="1">
    <location>
        <begin position="140"/>
        <end position="161"/>
    </location>
</feature>
<dbReference type="OrthoDB" id="10394387at2759"/>